<dbReference type="AlphaFoldDB" id="A0A8B3FNS8"/>
<proteinExistence type="predicted"/>
<feature type="compositionally biased region" description="Low complexity" evidence="1">
    <location>
        <begin position="86"/>
        <end position="100"/>
    </location>
</feature>
<evidence type="ECO:0000256" key="1">
    <source>
        <dbReference type="SAM" id="MobiDB-lite"/>
    </source>
</evidence>
<dbReference type="Proteomes" id="UP000279336">
    <property type="component" value="Unassembled WGS sequence"/>
</dbReference>
<name>A0A8B3FNS8_9ACTN</name>
<comment type="caution">
    <text evidence="2">The sequence shown here is derived from an EMBL/GenBank/DDBJ whole genome shotgun (WGS) entry which is preliminary data.</text>
</comment>
<dbReference type="RefSeq" id="WP_121587968.1">
    <property type="nucleotide sequence ID" value="NZ_RCIW01000003.1"/>
</dbReference>
<sequence length="123" mass="13138">MRPPDIKQQLLAHLADILAVPAYSTRPDGPDAPVRFVRVTATGGDGRHSRVAYTVQLTIDSYAESTGRAARLAMDVDEAMHALPATPLPVTTPVTGTAPAESPDPDTTQARYTATYQLPTIIQ</sequence>
<gene>
    <name evidence="2" type="ORF">D7U36_03110</name>
</gene>
<evidence type="ECO:0000313" key="3">
    <source>
        <dbReference type="Proteomes" id="UP000279336"/>
    </source>
</evidence>
<feature type="region of interest" description="Disordered" evidence="1">
    <location>
        <begin position="86"/>
        <end position="108"/>
    </location>
</feature>
<dbReference type="EMBL" id="RCIW01000003">
    <property type="protein sequence ID" value="RLP12263.1"/>
    <property type="molecule type" value="Genomic_DNA"/>
</dbReference>
<reference evidence="2 3" key="1">
    <citation type="submission" date="2018-10" db="EMBL/GenBank/DDBJ databases">
        <title>Propionibacterium australiense Genome Sequencing and Assembly.</title>
        <authorList>
            <person name="Bernier A.-M."/>
            <person name="Bernard K."/>
        </authorList>
    </citation>
    <scope>NUCLEOTIDE SEQUENCE [LARGE SCALE GENOMIC DNA]</scope>
    <source>
        <strain evidence="2 3">NML98A078</strain>
    </source>
</reference>
<accession>A0A8B3FNS8</accession>
<organism evidence="2 3">
    <name type="scientific">Propionibacterium australiense</name>
    <dbReference type="NCBI Taxonomy" id="119981"/>
    <lineage>
        <taxon>Bacteria</taxon>
        <taxon>Bacillati</taxon>
        <taxon>Actinomycetota</taxon>
        <taxon>Actinomycetes</taxon>
        <taxon>Propionibacteriales</taxon>
        <taxon>Propionibacteriaceae</taxon>
        <taxon>Propionibacterium</taxon>
    </lineage>
</organism>
<protein>
    <recommendedName>
        <fullName evidence="4">DUF3168 domain-containing protein</fullName>
    </recommendedName>
</protein>
<evidence type="ECO:0008006" key="4">
    <source>
        <dbReference type="Google" id="ProtNLM"/>
    </source>
</evidence>
<evidence type="ECO:0000313" key="2">
    <source>
        <dbReference type="EMBL" id="RLP12263.1"/>
    </source>
</evidence>